<dbReference type="PANTHER" id="PTHR45080">
    <property type="entry name" value="CONTACTIN 5"/>
    <property type="match status" value="1"/>
</dbReference>
<dbReference type="GO" id="GO:0008046">
    <property type="term" value="F:axon guidance receptor activity"/>
    <property type="evidence" value="ECO:0007669"/>
    <property type="project" value="TreeGrafter"/>
</dbReference>
<dbReference type="Pfam" id="PF00619">
    <property type="entry name" value="CARD"/>
    <property type="match status" value="1"/>
</dbReference>
<feature type="domain" description="Fibronectin type-III" evidence="6">
    <location>
        <begin position="426"/>
        <end position="509"/>
    </location>
</feature>
<dbReference type="InterPro" id="IPR003961">
    <property type="entry name" value="FN3_dom"/>
</dbReference>
<reference evidence="9" key="1">
    <citation type="submission" date="2022-01" db="EMBL/GenBank/DDBJ databases">
        <authorList>
            <person name="Braso-Vives M."/>
        </authorList>
    </citation>
    <scope>NUCLEOTIDE SEQUENCE</scope>
</reference>
<keyword evidence="4" id="KW-1133">Transmembrane helix</keyword>
<dbReference type="EMBL" id="OV696687">
    <property type="protein sequence ID" value="CAH1253689.1"/>
    <property type="molecule type" value="Genomic_DNA"/>
</dbReference>
<dbReference type="OrthoDB" id="3666223at2759"/>
<dbReference type="PANTHER" id="PTHR45080:SF32">
    <property type="entry name" value="MAM DOMAIN CONTAINING GLYCOSYLPHOSPHATIDYLINOSITOL ANCHOR 1"/>
    <property type="match status" value="1"/>
</dbReference>
<dbReference type="CDD" id="cd00096">
    <property type="entry name" value="Ig"/>
    <property type="match status" value="1"/>
</dbReference>
<dbReference type="SMART" id="SM00060">
    <property type="entry name" value="FN3"/>
    <property type="match status" value="1"/>
</dbReference>
<dbReference type="InterPro" id="IPR013098">
    <property type="entry name" value="Ig_I-set"/>
</dbReference>
<dbReference type="FunFam" id="2.60.40.10:FF:002286">
    <property type="entry name" value="Cdon"/>
    <property type="match status" value="1"/>
</dbReference>
<feature type="domain" description="Immunoglobulin" evidence="8">
    <location>
        <begin position="927"/>
        <end position="1009"/>
    </location>
</feature>
<dbReference type="InterPro" id="IPR011029">
    <property type="entry name" value="DEATH-like_dom_sf"/>
</dbReference>
<evidence type="ECO:0000259" key="8">
    <source>
        <dbReference type="SMART" id="SM00409"/>
    </source>
</evidence>
<dbReference type="SUPFAM" id="SSF48726">
    <property type="entry name" value="Immunoglobulin"/>
    <property type="match status" value="5"/>
</dbReference>
<feature type="domain" description="Immunoglobulin subtype 2" evidence="7">
    <location>
        <begin position="39"/>
        <end position="105"/>
    </location>
</feature>
<feature type="signal peptide" evidence="5">
    <location>
        <begin position="1"/>
        <end position="19"/>
    </location>
</feature>
<evidence type="ECO:0000256" key="5">
    <source>
        <dbReference type="SAM" id="SignalP"/>
    </source>
</evidence>
<dbReference type="Pfam" id="PF07679">
    <property type="entry name" value="I-set"/>
    <property type="match status" value="2"/>
</dbReference>
<proteinExistence type="predicted"/>
<dbReference type="InterPro" id="IPR050958">
    <property type="entry name" value="Cell_Adh-Cytoskel_Orgn"/>
</dbReference>
<dbReference type="InterPro" id="IPR003599">
    <property type="entry name" value="Ig_sub"/>
</dbReference>
<gene>
    <name evidence="9" type="primary">CNTN5</name>
    <name evidence="9" type="ORF">BLAG_LOCUS13367</name>
</gene>
<dbReference type="Gene3D" id="1.10.533.10">
    <property type="entry name" value="Death Domain, Fas"/>
    <property type="match status" value="2"/>
</dbReference>
<dbReference type="GO" id="GO:0005886">
    <property type="term" value="C:plasma membrane"/>
    <property type="evidence" value="ECO:0007669"/>
    <property type="project" value="TreeGrafter"/>
</dbReference>
<keyword evidence="4" id="KW-0812">Transmembrane</keyword>
<accession>A0A8K0EHR4</accession>
<dbReference type="GO" id="GO:0007156">
    <property type="term" value="P:homophilic cell adhesion via plasma membrane adhesion molecules"/>
    <property type="evidence" value="ECO:0007669"/>
    <property type="project" value="TreeGrafter"/>
</dbReference>
<dbReference type="InterPro" id="IPR013783">
    <property type="entry name" value="Ig-like_fold"/>
</dbReference>
<dbReference type="CDD" id="cd00063">
    <property type="entry name" value="FN3"/>
    <property type="match status" value="1"/>
</dbReference>
<evidence type="ECO:0000259" key="6">
    <source>
        <dbReference type="SMART" id="SM00060"/>
    </source>
</evidence>
<dbReference type="GO" id="GO:0042981">
    <property type="term" value="P:regulation of apoptotic process"/>
    <property type="evidence" value="ECO:0007669"/>
    <property type="project" value="InterPro"/>
</dbReference>
<feature type="transmembrane region" description="Helical" evidence="4">
    <location>
        <begin position="541"/>
        <end position="564"/>
    </location>
</feature>
<evidence type="ECO:0000256" key="4">
    <source>
        <dbReference type="SAM" id="Phobius"/>
    </source>
</evidence>
<dbReference type="InterPro" id="IPR036116">
    <property type="entry name" value="FN3_sf"/>
</dbReference>
<protein>
    <submittedName>
        <fullName evidence="9">CNTN5 protein</fullName>
    </submittedName>
</protein>
<evidence type="ECO:0000256" key="1">
    <source>
        <dbReference type="ARBA" id="ARBA00022737"/>
    </source>
</evidence>
<name>A0A8K0EHR4_BRALA</name>
<evidence type="ECO:0000313" key="10">
    <source>
        <dbReference type="Proteomes" id="UP000838412"/>
    </source>
</evidence>
<dbReference type="FunFam" id="2.60.40.10:FF:000064">
    <property type="entry name" value="Contactin 1"/>
    <property type="match status" value="1"/>
</dbReference>
<dbReference type="AlphaFoldDB" id="A0A8K0EHR4"/>
<sequence>MWVSVILAITCIGLGTTGAQVISPTLKVEPTDVLFDPGSSTTSVSFQCSATGDPAPEYVWYKEYVDLDTITRQPLYQTSGGTLTIPAPKASDQGRYWCQAFNEYGRVVSVGANLTFAYVNDFDPAQRTGATTTSGNGTLLPCSPPGAYPGLVYHWIEAGKTAFIPNDVRKYASQNNGDYYFANVSPDDNGLYQCGVKINLNTDDATAPVTGGFSEFSPETPLTVTAASPVPTSPPQLVLFETIQYKRRGDNVLMEFFAYGNPTPTLDWRRVDAVGGNAMEFPASVKYEQWKRAMTLTNVAVADQGFYEVTATNTLGTDVKTAQLVIEDVPQYIKKLETQNLDQAPGEDVNLEVTWKDDGRNTVTPSWYYNGVDIVPDDKYIVTNSPAASSLTVKNAQPADAGSYQSILQNQYGMVPSFSEVRVGAPSKVTDLKLVEKGDNSATIAWSEPPTKANLDGYQIQYNPTDSPDSKQYMDVGKTPTQATIPNSNPDISTYRVRAKTVDGIYGPYSDPLVNGVVTPIGDGRTATDTPRTAGGGGVPLLAWLLPLLLLLLPLLLLLLFCCCCKGWCAGKKKEKAIGKGTALANLTPMSRVHQEMLRTYRTTIVDNMKAPGKVTTRMANEKVINANMVQAIASHPVRQDKSKKLLDSMVLGGDKSFDSFCGGLRKDEKLDWLADTLEGQGLSMDNRKRLEAHKQLLVNKMDPESTLTSLTQNQIYSNDMAEYCMSANSTEEQNKRILHLMQSRSDEDFSIFCSGLRANGQQAHIADLLQGEGIDMTKKEVIMEDEFVKKEGMSLNQSGVGFGLGAAGVGLGTATAAAGGLAAAKGGLGTGGAQLTNKGGLGTGGAQLTTNGGLGTGGAQLTTQSTSASGMRSAGTFGTDLGLGSAAGQGLDMDGSFKGRHGAVVGGGGHRYLIDATAPQGSLMSASSTVVPPGQPVILEVRGEVDQVEWLYNGGSIRGDPGISTHSDGFLHELHIDRMSPERDGTYTCRGETPDGGAVACDIKVQTLI</sequence>
<evidence type="ECO:0000256" key="3">
    <source>
        <dbReference type="SAM" id="MobiDB-lite"/>
    </source>
</evidence>
<feature type="domain" description="Immunoglobulin subtype 2" evidence="7">
    <location>
        <begin position="344"/>
        <end position="413"/>
    </location>
</feature>
<feature type="region of interest" description="Disordered" evidence="3">
    <location>
        <begin position="853"/>
        <end position="874"/>
    </location>
</feature>
<dbReference type="Pfam" id="PF13927">
    <property type="entry name" value="Ig_3"/>
    <property type="match status" value="1"/>
</dbReference>
<dbReference type="FunFam" id="2.60.40.10:FF:002830">
    <property type="entry name" value="Uncharacterized protein"/>
    <property type="match status" value="1"/>
</dbReference>
<dbReference type="Gene3D" id="2.60.40.10">
    <property type="entry name" value="Immunoglobulins"/>
    <property type="match status" value="6"/>
</dbReference>
<dbReference type="InterPro" id="IPR003598">
    <property type="entry name" value="Ig_sub2"/>
</dbReference>
<dbReference type="InterPro" id="IPR001315">
    <property type="entry name" value="CARD"/>
</dbReference>
<dbReference type="CDD" id="cd01671">
    <property type="entry name" value="CARD"/>
    <property type="match status" value="2"/>
</dbReference>
<dbReference type="SUPFAM" id="SSF49265">
    <property type="entry name" value="Fibronectin type III"/>
    <property type="match status" value="1"/>
</dbReference>
<feature type="domain" description="Immunoglobulin subtype 2" evidence="7">
    <location>
        <begin position="933"/>
        <end position="997"/>
    </location>
</feature>
<keyword evidence="10" id="KW-1185">Reference proteome</keyword>
<keyword evidence="1" id="KW-0677">Repeat</keyword>
<feature type="domain" description="Immunoglobulin subtype 2" evidence="7">
    <location>
        <begin position="247"/>
        <end position="316"/>
    </location>
</feature>
<dbReference type="GO" id="GO:0050808">
    <property type="term" value="P:synapse organization"/>
    <property type="evidence" value="ECO:0007669"/>
    <property type="project" value="TreeGrafter"/>
</dbReference>
<keyword evidence="4" id="KW-0472">Membrane</keyword>
<dbReference type="SMART" id="SM00408">
    <property type="entry name" value="IGc2"/>
    <property type="match status" value="4"/>
</dbReference>
<dbReference type="SMART" id="SM00409">
    <property type="entry name" value="IG"/>
    <property type="match status" value="5"/>
</dbReference>
<dbReference type="InterPro" id="IPR036179">
    <property type="entry name" value="Ig-like_dom_sf"/>
</dbReference>
<feature type="domain" description="Immunoglobulin" evidence="8">
    <location>
        <begin position="241"/>
        <end position="327"/>
    </location>
</feature>
<dbReference type="FunFam" id="1.10.533.10:FF:000081">
    <property type="entry name" value="Apoptotic protease-activating factor 1"/>
    <property type="match status" value="1"/>
</dbReference>
<feature type="chain" id="PRO_5035467835" evidence="5">
    <location>
        <begin position="20"/>
        <end position="1010"/>
    </location>
</feature>
<evidence type="ECO:0000259" key="7">
    <source>
        <dbReference type="SMART" id="SM00408"/>
    </source>
</evidence>
<dbReference type="GO" id="GO:0043025">
    <property type="term" value="C:neuronal cell body"/>
    <property type="evidence" value="ECO:0007669"/>
    <property type="project" value="TreeGrafter"/>
</dbReference>
<evidence type="ECO:0000313" key="9">
    <source>
        <dbReference type="EMBL" id="CAH1253689.1"/>
    </source>
</evidence>
<dbReference type="SUPFAM" id="SSF47986">
    <property type="entry name" value="DEATH domain"/>
    <property type="match status" value="2"/>
</dbReference>
<dbReference type="Proteomes" id="UP000838412">
    <property type="component" value="Chromosome 2"/>
</dbReference>
<dbReference type="GO" id="GO:0030424">
    <property type="term" value="C:axon"/>
    <property type="evidence" value="ECO:0007669"/>
    <property type="project" value="TreeGrafter"/>
</dbReference>
<dbReference type="Pfam" id="PF00041">
    <property type="entry name" value="fn3"/>
    <property type="match status" value="1"/>
</dbReference>
<feature type="domain" description="Immunoglobulin" evidence="8">
    <location>
        <begin position="338"/>
        <end position="424"/>
    </location>
</feature>
<organism evidence="9 10">
    <name type="scientific">Branchiostoma lanceolatum</name>
    <name type="common">Common lancelet</name>
    <name type="synonym">Amphioxus lanceolatum</name>
    <dbReference type="NCBI Taxonomy" id="7740"/>
    <lineage>
        <taxon>Eukaryota</taxon>
        <taxon>Metazoa</taxon>
        <taxon>Chordata</taxon>
        <taxon>Cephalochordata</taxon>
        <taxon>Leptocardii</taxon>
        <taxon>Amphioxiformes</taxon>
        <taxon>Branchiostomatidae</taxon>
        <taxon>Branchiostoma</taxon>
    </lineage>
</organism>
<evidence type="ECO:0000256" key="2">
    <source>
        <dbReference type="ARBA" id="ARBA00023319"/>
    </source>
</evidence>
<keyword evidence="2" id="KW-0393">Immunoglobulin domain</keyword>
<keyword evidence="5" id="KW-0732">Signal</keyword>
<feature type="domain" description="Immunoglobulin" evidence="8">
    <location>
        <begin position="127"/>
        <end position="225"/>
    </location>
</feature>
<feature type="domain" description="Immunoglobulin" evidence="8">
    <location>
        <begin position="30"/>
        <end position="117"/>
    </location>
</feature>